<keyword evidence="4 6" id="KW-0238">DNA-binding</keyword>
<comment type="caution">
    <text evidence="9">The sequence shown here is derived from an EMBL/GenBank/DDBJ whole genome shotgun (WGS) entry which is preliminary data.</text>
</comment>
<evidence type="ECO:0000256" key="4">
    <source>
        <dbReference type="ARBA" id="ARBA00023125"/>
    </source>
</evidence>
<evidence type="ECO:0000259" key="7">
    <source>
        <dbReference type="Pfam" id="PF04542"/>
    </source>
</evidence>
<evidence type="ECO:0000313" key="9">
    <source>
        <dbReference type="EMBL" id="OGF12237.1"/>
    </source>
</evidence>
<proteinExistence type="inferred from homology"/>
<evidence type="ECO:0000259" key="8">
    <source>
        <dbReference type="Pfam" id="PF08281"/>
    </source>
</evidence>
<comment type="similarity">
    <text evidence="1 6">Belongs to the sigma-70 factor family. ECF subfamily.</text>
</comment>
<dbReference type="InterPro" id="IPR036388">
    <property type="entry name" value="WH-like_DNA-bd_sf"/>
</dbReference>
<dbReference type="GO" id="GO:0003677">
    <property type="term" value="F:DNA binding"/>
    <property type="evidence" value="ECO:0007669"/>
    <property type="project" value="UniProtKB-KW"/>
</dbReference>
<sequence length="186" mass="21590">MASKNQDQILIDRCLAGDSRAFNDLINRYKRQVFSLIFRLVHNQNDAEDIAQETFIKAYKSFAGYDSSYPFLTWLFKIAHNSAIDFLRAQKPESLSIHDEENPVDIEDTQISLEERIEAASQQELIDRVLDTLPPLYREVLVLRHQQELSYEEIAESLDIPVGTVKIRLFRARDIMKQKLVKLGYG</sequence>
<dbReference type="Pfam" id="PF08281">
    <property type="entry name" value="Sigma70_r4_2"/>
    <property type="match status" value="1"/>
</dbReference>
<dbReference type="InterPro" id="IPR013249">
    <property type="entry name" value="RNA_pol_sigma70_r4_t2"/>
</dbReference>
<protein>
    <recommendedName>
        <fullName evidence="6">RNA polymerase sigma factor</fullName>
    </recommendedName>
</protein>
<dbReference type="GO" id="GO:0016987">
    <property type="term" value="F:sigma factor activity"/>
    <property type="evidence" value="ECO:0007669"/>
    <property type="project" value="UniProtKB-KW"/>
</dbReference>
<keyword evidence="3 6" id="KW-0731">Sigma factor</keyword>
<gene>
    <name evidence="9" type="ORF">A2024_02695</name>
</gene>
<evidence type="ECO:0000313" key="10">
    <source>
        <dbReference type="Proteomes" id="UP000177230"/>
    </source>
</evidence>
<name>A0A1F5RCS5_9BACT</name>
<dbReference type="Proteomes" id="UP000177230">
    <property type="component" value="Unassembled WGS sequence"/>
</dbReference>
<dbReference type="CDD" id="cd06171">
    <property type="entry name" value="Sigma70_r4"/>
    <property type="match status" value="1"/>
</dbReference>
<dbReference type="SUPFAM" id="SSF88946">
    <property type="entry name" value="Sigma2 domain of RNA polymerase sigma factors"/>
    <property type="match status" value="1"/>
</dbReference>
<dbReference type="InterPro" id="IPR039425">
    <property type="entry name" value="RNA_pol_sigma-70-like"/>
</dbReference>
<accession>A0A1F5RCS5</accession>
<dbReference type="InterPro" id="IPR013325">
    <property type="entry name" value="RNA_pol_sigma_r2"/>
</dbReference>
<dbReference type="PROSITE" id="PS01063">
    <property type="entry name" value="SIGMA70_ECF"/>
    <property type="match status" value="1"/>
</dbReference>
<dbReference type="Pfam" id="PF04542">
    <property type="entry name" value="Sigma70_r2"/>
    <property type="match status" value="1"/>
</dbReference>
<keyword evidence="2 6" id="KW-0805">Transcription regulation</keyword>
<dbReference type="GO" id="GO:0006352">
    <property type="term" value="P:DNA-templated transcription initiation"/>
    <property type="evidence" value="ECO:0007669"/>
    <property type="project" value="InterPro"/>
</dbReference>
<evidence type="ECO:0000256" key="3">
    <source>
        <dbReference type="ARBA" id="ARBA00023082"/>
    </source>
</evidence>
<feature type="domain" description="RNA polymerase sigma-70 region 2" evidence="7">
    <location>
        <begin position="25"/>
        <end position="91"/>
    </location>
</feature>
<dbReference type="PANTHER" id="PTHR43133">
    <property type="entry name" value="RNA POLYMERASE ECF-TYPE SIGMA FACTO"/>
    <property type="match status" value="1"/>
</dbReference>
<keyword evidence="5 6" id="KW-0804">Transcription</keyword>
<evidence type="ECO:0000256" key="2">
    <source>
        <dbReference type="ARBA" id="ARBA00023015"/>
    </source>
</evidence>
<dbReference type="Gene3D" id="1.10.10.10">
    <property type="entry name" value="Winged helix-like DNA-binding domain superfamily/Winged helix DNA-binding domain"/>
    <property type="match status" value="1"/>
</dbReference>
<evidence type="ECO:0000256" key="1">
    <source>
        <dbReference type="ARBA" id="ARBA00010641"/>
    </source>
</evidence>
<dbReference type="AlphaFoldDB" id="A0A1F5RCS5"/>
<evidence type="ECO:0000256" key="5">
    <source>
        <dbReference type="ARBA" id="ARBA00023163"/>
    </source>
</evidence>
<dbReference type="PANTHER" id="PTHR43133:SF51">
    <property type="entry name" value="RNA POLYMERASE SIGMA FACTOR"/>
    <property type="match status" value="1"/>
</dbReference>
<dbReference type="EMBL" id="MFFM01000034">
    <property type="protein sequence ID" value="OGF12237.1"/>
    <property type="molecule type" value="Genomic_DNA"/>
</dbReference>
<dbReference type="NCBIfam" id="TIGR02937">
    <property type="entry name" value="sigma70-ECF"/>
    <property type="match status" value="1"/>
</dbReference>
<dbReference type="InterPro" id="IPR013324">
    <property type="entry name" value="RNA_pol_sigma_r3/r4-like"/>
</dbReference>
<dbReference type="InterPro" id="IPR014284">
    <property type="entry name" value="RNA_pol_sigma-70_dom"/>
</dbReference>
<feature type="domain" description="RNA polymerase sigma factor 70 region 4 type 2" evidence="8">
    <location>
        <begin position="124"/>
        <end position="173"/>
    </location>
</feature>
<dbReference type="InterPro" id="IPR007627">
    <property type="entry name" value="RNA_pol_sigma70_r2"/>
</dbReference>
<dbReference type="Gene3D" id="1.10.1740.10">
    <property type="match status" value="1"/>
</dbReference>
<organism evidence="9 10">
    <name type="scientific">Candidatus Edwardsbacteria bacterium GWF2_54_11</name>
    <dbReference type="NCBI Taxonomy" id="1817851"/>
    <lineage>
        <taxon>Bacteria</taxon>
        <taxon>Candidatus Edwardsiibacteriota</taxon>
    </lineage>
</organism>
<evidence type="ECO:0000256" key="6">
    <source>
        <dbReference type="RuleBase" id="RU000716"/>
    </source>
</evidence>
<reference evidence="9 10" key="1">
    <citation type="journal article" date="2016" name="Nat. Commun.">
        <title>Thousands of microbial genomes shed light on interconnected biogeochemical processes in an aquifer system.</title>
        <authorList>
            <person name="Anantharaman K."/>
            <person name="Brown C.T."/>
            <person name="Hug L.A."/>
            <person name="Sharon I."/>
            <person name="Castelle C.J."/>
            <person name="Probst A.J."/>
            <person name="Thomas B.C."/>
            <person name="Singh A."/>
            <person name="Wilkins M.J."/>
            <person name="Karaoz U."/>
            <person name="Brodie E.L."/>
            <person name="Williams K.H."/>
            <person name="Hubbard S.S."/>
            <person name="Banfield J.F."/>
        </authorList>
    </citation>
    <scope>NUCLEOTIDE SEQUENCE [LARGE SCALE GENOMIC DNA]</scope>
</reference>
<dbReference type="SUPFAM" id="SSF88659">
    <property type="entry name" value="Sigma3 and sigma4 domains of RNA polymerase sigma factors"/>
    <property type="match status" value="1"/>
</dbReference>
<dbReference type="InterPro" id="IPR000838">
    <property type="entry name" value="RNA_pol_sigma70_ECF_CS"/>
</dbReference>